<proteinExistence type="predicted"/>
<gene>
    <name evidence="2" type="ORF">QE152_g37377</name>
</gene>
<feature type="region of interest" description="Disordered" evidence="1">
    <location>
        <begin position="61"/>
        <end position="92"/>
    </location>
</feature>
<dbReference type="Proteomes" id="UP001458880">
    <property type="component" value="Unassembled WGS sequence"/>
</dbReference>
<keyword evidence="3" id="KW-1185">Reference proteome</keyword>
<name>A0AAW1IA28_POPJA</name>
<comment type="caution">
    <text evidence="2">The sequence shown here is derived from an EMBL/GenBank/DDBJ whole genome shotgun (WGS) entry which is preliminary data.</text>
</comment>
<accession>A0AAW1IA28</accession>
<sequence length="116" mass="13480">MRNLQEQVADFINEVTMLRQSHVELIQLLTSKEYAQSKSLIHNNTESESRTTKYKISYADKAISRSSEQKRSSQKIPSTAKEKSVSETNIKTTSNIITQNLRNLQKKNQLKKFKKY</sequence>
<organism evidence="2 3">
    <name type="scientific">Popillia japonica</name>
    <name type="common">Japanese beetle</name>
    <dbReference type="NCBI Taxonomy" id="7064"/>
    <lineage>
        <taxon>Eukaryota</taxon>
        <taxon>Metazoa</taxon>
        <taxon>Ecdysozoa</taxon>
        <taxon>Arthropoda</taxon>
        <taxon>Hexapoda</taxon>
        <taxon>Insecta</taxon>
        <taxon>Pterygota</taxon>
        <taxon>Neoptera</taxon>
        <taxon>Endopterygota</taxon>
        <taxon>Coleoptera</taxon>
        <taxon>Polyphaga</taxon>
        <taxon>Scarabaeiformia</taxon>
        <taxon>Scarabaeidae</taxon>
        <taxon>Rutelinae</taxon>
        <taxon>Popillia</taxon>
    </lineage>
</organism>
<dbReference type="EMBL" id="JASPKY010000724">
    <property type="protein sequence ID" value="KAK9686198.1"/>
    <property type="molecule type" value="Genomic_DNA"/>
</dbReference>
<protein>
    <submittedName>
        <fullName evidence="2">Uncharacterized protein</fullName>
    </submittedName>
</protein>
<evidence type="ECO:0000313" key="2">
    <source>
        <dbReference type="EMBL" id="KAK9686198.1"/>
    </source>
</evidence>
<dbReference type="AlphaFoldDB" id="A0AAW1IA28"/>
<evidence type="ECO:0000256" key="1">
    <source>
        <dbReference type="SAM" id="MobiDB-lite"/>
    </source>
</evidence>
<reference evidence="2 3" key="1">
    <citation type="journal article" date="2024" name="BMC Genomics">
        <title>De novo assembly and annotation of Popillia japonica's genome with initial clues to its potential as an invasive pest.</title>
        <authorList>
            <person name="Cucini C."/>
            <person name="Boschi S."/>
            <person name="Funari R."/>
            <person name="Cardaioli E."/>
            <person name="Iannotti N."/>
            <person name="Marturano G."/>
            <person name="Paoli F."/>
            <person name="Bruttini M."/>
            <person name="Carapelli A."/>
            <person name="Frati F."/>
            <person name="Nardi F."/>
        </authorList>
    </citation>
    <scope>NUCLEOTIDE SEQUENCE [LARGE SCALE GENOMIC DNA]</scope>
    <source>
        <strain evidence="2">DMR45628</strain>
    </source>
</reference>
<evidence type="ECO:0000313" key="3">
    <source>
        <dbReference type="Proteomes" id="UP001458880"/>
    </source>
</evidence>